<dbReference type="SUPFAM" id="SSF56059">
    <property type="entry name" value="Glutathione synthetase ATP-binding domain-like"/>
    <property type="match status" value="1"/>
</dbReference>
<dbReference type="InterPro" id="IPR005479">
    <property type="entry name" value="CPAse_ATP-bd"/>
</dbReference>
<dbReference type="PANTHER" id="PTHR43585">
    <property type="entry name" value="FUMIPYRROLE BIOSYNTHESIS PROTEIN C"/>
    <property type="match status" value="1"/>
</dbReference>
<dbReference type="AlphaFoldDB" id="A0A1Z4VM23"/>
<protein>
    <submittedName>
        <fullName evidence="6">Biotin carboxylase</fullName>
    </submittedName>
</protein>
<evidence type="ECO:0000256" key="4">
    <source>
        <dbReference type="PROSITE-ProRule" id="PRU00409"/>
    </source>
</evidence>
<evidence type="ECO:0000256" key="1">
    <source>
        <dbReference type="ARBA" id="ARBA00022598"/>
    </source>
</evidence>
<keyword evidence="2 4" id="KW-0547">Nucleotide-binding</keyword>
<dbReference type="Pfam" id="PF02786">
    <property type="entry name" value="CPSase_L_D2"/>
    <property type="match status" value="1"/>
</dbReference>
<keyword evidence="7" id="KW-1185">Reference proteome</keyword>
<gene>
    <name evidence="6" type="ORF">FOKN1_0120</name>
</gene>
<evidence type="ECO:0000313" key="7">
    <source>
        <dbReference type="Proteomes" id="UP000218765"/>
    </source>
</evidence>
<dbReference type="GO" id="GO:0046872">
    <property type="term" value="F:metal ion binding"/>
    <property type="evidence" value="ECO:0007669"/>
    <property type="project" value="InterPro"/>
</dbReference>
<dbReference type="Gene3D" id="3.30.470.20">
    <property type="entry name" value="ATP-grasp fold, B domain"/>
    <property type="match status" value="1"/>
</dbReference>
<dbReference type="OrthoDB" id="8441067at2"/>
<dbReference type="InterPro" id="IPR052032">
    <property type="entry name" value="ATP-dep_AA_Ligase"/>
</dbReference>
<dbReference type="GO" id="GO:0016874">
    <property type="term" value="F:ligase activity"/>
    <property type="evidence" value="ECO:0007669"/>
    <property type="project" value="UniProtKB-KW"/>
</dbReference>
<feature type="domain" description="ATP-grasp" evidence="5">
    <location>
        <begin position="79"/>
        <end position="323"/>
    </location>
</feature>
<dbReference type="EMBL" id="AP018052">
    <property type="protein sequence ID" value="BAZ92525.1"/>
    <property type="molecule type" value="Genomic_DNA"/>
</dbReference>
<evidence type="ECO:0000256" key="3">
    <source>
        <dbReference type="ARBA" id="ARBA00022840"/>
    </source>
</evidence>
<dbReference type="PANTHER" id="PTHR43585:SF2">
    <property type="entry name" value="ATP-GRASP ENZYME FSQD"/>
    <property type="match status" value="1"/>
</dbReference>
<organism evidence="6 7">
    <name type="scientific">Thiohalobacter thiocyanaticus</name>
    <dbReference type="NCBI Taxonomy" id="585455"/>
    <lineage>
        <taxon>Bacteria</taxon>
        <taxon>Pseudomonadati</taxon>
        <taxon>Pseudomonadota</taxon>
        <taxon>Gammaproteobacteria</taxon>
        <taxon>Thiohalobacterales</taxon>
        <taxon>Thiohalobacteraceae</taxon>
        <taxon>Thiohalobacter</taxon>
    </lineage>
</organism>
<accession>A0A1Z4VM23</accession>
<evidence type="ECO:0000256" key="2">
    <source>
        <dbReference type="ARBA" id="ARBA00022741"/>
    </source>
</evidence>
<evidence type="ECO:0000259" key="5">
    <source>
        <dbReference type="PROSITE" id="PS50975"/>
    </source>
</evidence>
<keyword evidence="3 4" id="KW-0067">ATP-binding</keyword>
<reference evidence="6 7" key="1">
    <citation type="submission" date="2017-05" db="EMBL/GenBank/DDBJ databases">
        <title>Thiocyanate degradation by Thiohalobacter thiocyanaticus FOKN1.</title>
        <authorList>
            <person name="Oshiki M."/>
            <person name="Fukushima T."/>
            <person name="Kawano S."/>
            <person name="Nakagawa J."/>
        </authorList>
    </citation>
    <scope>NUCLEOTIDE SEQUENCE [LARGE SCALE GENOMIC DNA]</scope>
    <source>
        <strain evidence="6 7">FOKN1</strain>
    </source>
</reference>
<evidence type="ECO:0000313" key="6">
    <source>
        <dbReference type="EMBL" id="BAZ92525.1"/>
    </source>
</evidence>
<dbReference type="PROSITE" id="PS50975">
    <property type="entry name" value="ATP_GRASP"/>
    <property type="match status" value="1"/>
</dbReference>
<keyword evidence="1" id="KW-0436">Ligase</keyword>
<sequence length="425" mass="48922">MKNIFVLGADEFNLAQMRALPDARDYRFHTLFSHEEIRGGAAIPARWLHEAGLQRLHDFAGSIDAIVGYWDFPVSTLLPLLRQPFGLPSPSFAAMLKCEHKYWSRLEQQQVVADHIPPFCAVDPFADNPRSRIPLDYPFWIKPVKAASSHLAFRVDNGRMLESVLSRIRASLFRFAEPFNYLLHFAELPPAVAAIDGFHCIAEGVISRGRQCTLEGYVFQGEVVIYGAVDSIREGRHRSSFARYEYPSNIPHRVQQRMIALTARFMRHIGFDNGPFNIEYYWESGNDRLWLLEVNTRISKSHCPLFRAVDGLSHHQVMLDLGLGRQPRFPQRQGRWRHAAKFMWRVHEDAMVERVPTEQEIAAVCERFPGTDIQLHVEPGMRLSKLRDQDSYSYEIAVIFTGAQNRRALLPKYRAIQQALVLKLQ</sequence>
<name>A0A1Z4VM23_9GAMM</name>
<dbReference type="KEGG" id="ttc:FOKN1_0120"/>
<proteinExistence type="predicted"/>
<dbReference type="InterPro" id="IPR011761">
    <property type="entry name" value="ATP-grasp"/>
</dbReference>
<dbReference type="PROSITE" id="PS00867">
    <property type="entry name" value="CPSASE_2"/>
    <property type="match status" value="1"/>
</dbReference>
<dbReference type="Proteomes" id="UP000218765">
    <property type="component" value="Chromosome"/>
</dbReference>
<dbReference type="GO" id="GO:0005524">
    <property type="term" value="F:ATP binding"/>
    <property type="evidence" value="ECO:0007669"/>
    <property type="project" value="UniProtKB-UniRule"/>
</dbReference>